<keyword evidence="1" id="KW-1133">Transmembrane helix</keyword>
<feature type="transmembrane region" description="Helical" evidence="1">
    <location>
        <begin position="171"/>
        <end position="193"/>
    </location>
</feature>
<feature type="transmembrane region" description="Helical" evidence="1">
    <location>
        <begin position="33"/>
        <end position="49"/>
    </location>
</feature>
<evidence type="ECO:0000313" key="2">
    <source>
        <dbReference type="EMBL" id="KAG0254821.1"/>
    </source>
</evidence>
<dbReference type="AlphaFoldDB" id="A0A9P6PX12"/>
<evidence type="ECO:0000256" key="1">
    <source>
        <dbReference type="SAM" id="Phobius"/>
    </source>
</evidence>
<feature type="transmembrane region" description="Helical" evidence="1">
    <location>
        <begin position="99"/>
        <end position="117"/>
    </location>
</feature>
<keyword evidence="3" id="KW-1185">Reference proteome</keyword>
<accession>A0A9P6PX12</accession>
<proteinExistence type="predicted"/>
<sequence length="204" mass="23381">MAPTPNRPSRKQKPSMWSFVTAPAPSPKEAHPIPALGYLLMMMIAIVWYHETSLAVKMQCVVGAALFSCVEYTFYTMTVEDPDGTVRVKLFAGRPGHTTVHQFVMNIFYIPILVHGYHALIQNIYLRILLFPLNIWFLEIIEGYTIIYLLGYNAAWIYRGKDALFHGTIKLWYVHHWVMFGAVLELVIMPYLLPLTYQAAAMLV</sequence>
<dbReference type="OrthoDB" id="73532at2759"/>
<name>A0A9P6PX12_9FUNG</name>
<dbReference type="Proteomes" id="UP000807716">
    <property type="component" value="Unassembled WGS sequence"/>
</dbReference>
<comment type="caution">
    <text evidence="2">The sequence shown here is derived from an EMBL/GenBank/DDBJ whole genome shotgun (WGS) entry which is preliminary data.</text>
</comment>
<reference evidence="2" key="1">
    <citation type="journal article" date="2020" name="Fungal Divers.">
        <title>Resolving the Mortierellaceae phylogeny through synthesis of multi-gene phylogenetics and phylogenomics.</title>
        <authorList>
            <person name="Vandepol N."/>
            <person name="Liber J."/>
            <person name="Desiro A."/>
            <person name="Na H."/>
            <person name="Kennedy M."/>
            <person name="Barry K."/>
            <person name="Grigoriev I.V."/>
            <person name="Miller A.N."/>
            <person name="O'Donnell K."/>
            <person name="Stajich J.E."/>
            <person name="Bonito G."/>
        </authorList>
    </citation>
    <scope>NUCLEOTIDE SEQUENCE</scope>
    <source>
        <strain evidence="2">BC1065</strain>
    </source>
</reference>
<organism evidence="2 3">
    <name type="scientific">Actinomortierella ambigua</name>
    <dbReference type="NCBI Taxonomy" id="1343610"/>
    <lineage>
        <taxon>Eukaryota</taxon>
        <taxon>Fungi</taxon>
        <taxon>Fungi incertae sedis</taxon>
        <taxon>Mucoromycota</taxon>
        <taxon>Mortierellomycotina</taxon>
        <taxon>Mortierellomycetes</taxon>
        <taxon>Mortierellales</taxon>
        <taxon>Mortierellaceae</taxon>
        <taxon>Actinomortierella</taxon>
    </lineage>
</organism>
<feature type="transmembrane region" description="Helical" evidence="1">
    <location>
        <begin position="61"/>
        <end position="79"/>
    </location>
</feature>
<evidence type="ECO:0000313" key="3">
    <source>
        <dbReference type="Proteomes" id="UP000807716"/>
    </source>
</evidence>
<gene>
    <name evidence="2" type="ORF">DFQ27_006601</name>
</gene>
<keyword evidence="1" id="KW-0812">Transmembrane</keyword>
<protein>
    <submittedName>
        <fullName evidence="2">Uncharacterized protein</fullName>
    </submittedName>
</protein>
<keyword evidence="1" id="KW-0472">Membrane</keyword>
<dbReference type="EMBL" id="JAAAJB010000494">
    <property type="protein sequence ID" value="KAG0254821.1"/>
    <property type="molecule type" value="Genomic_DNA"/>
</dbReference>
<feature type="transmembrane region" description="Helical" evidence="1">
    <location>
        <begin position="129"/>
        <end position="151"/>
    </location>
</feature>